<reference evidence="1" key="1">
    <citation type="submission" date="2021-03" db="UniProtKB">
        <authorList>
            <consortium name="EnsemblPlants"/>
        </authorList>
    </citation>
    <scope>IDENTIFICATION</scope>
</reference>
<evidence type="ECO:0000313" key="1">
    <source>
        <dbReference type="EnsemblPlants" id="cds.evm.model.10.172"/>
    </source>
</evidence>
<evidence type="ECO:0000313" key="2">
    <source>
        <dbReference type="Proteomes" id="UP000596661"/>
    </source>
</evidence>
<name>A0A803QKP1_CANSA</name>
<sequence length="85" mass="9103">MNQEQKLAKMRLNSNSRVYRRFGEEAGVNVDPTGVVESSPFGAAGVAQMSRATLGFVGGGVGATLISRSGAWHQFHCVENHGRKV</sequence>
<organism evidence="1 2">
    <name type="scientific">Cannabis sativa</name>
    <name type="common">Hemp</name>
    <name type="synonym">Marijuana</name>
    <dbReference type="NCBI Taxonomy" id="3483"/>
    <lineage>
        <taxon>Eukaryota</taxon>
        <taxon>Viridiplantae</taxon>
        <taxon>Streptophyta</taxon>
        <taxon>Embryophyta</taxon>
        <taxon>Tracheophyta</taxon>
        <taxon>Spermatophyta</taxon>
        <taxon>Magnoliopsida</taxon>
        <taxon>eudicotyledons</taxon>
        <taxon>Gunneridae</taxon>
        <taxon>Pentapetalae</taxon>
        <taxon>rosids</taxon>
        <taxon>fabids</taxon>
        <taxon>Rosales</taxon>
        <taxon>Cannabaceae</taxon>
        <taxon>Cannabis</taxon>
    </lineage>
</organism>
<dbReference type="EMBL" id="UZAU01000789">
    <property type="status" value="NOT_ANNOTATED_CDS"/>
    <property type="molecule type" value="Genomic_DNA"/>
</dbReference>
<dbReference type="Proteomes" id="UP000596661">
    <property type="component" value="Unassembled WGS sequence"/>
</dbReference>
<keyword evidence="2" id="KW-1185">Reference proteome</keyword>
<accession>A0A803QKP1</accession>
<dbReference type="Gramene" id="evm.model.10.172">
    <property type="protein sequence ID" value="cds.evm.model.10.172"/>
    <property type="gene ID" value="evm.TU.10.172"/>
</dbReference>
<protein>
    <submittedName>
        <fullName evidence="1">Uncharacterized protein</fullName>
    </submittedName>
</protein>
<proteinExistence type="predicted"/>
<dbReference type="EnsemblPlants" id="evm.model.10.172">
    <property type="protein sequence ID" value="cds.evm.model.10.172"/>
    <property type="gene ID" value="evm.TU.10.172"/>
</dbReference>
<dbReference type="AlphaFoldDB" id="A0A803QKP1"/>